<evidence type="ECO:0000313" key="3">
    <source>
        <dbReference type="Proteomes" id="UP000321769"/>
    </source>
</evidence>
<name>A0A512HQM3_9ACTN</name>
<organism evidence="2 3">
    <name type="scientific">Aeromicrobium flavum</name>
    <dbReference type="NCBI Taxonomy" id="416568"/>
    <lineage>
        <taxon>Bacteria</taxon>
        <taxon>Bacillati</taxon>
        <taxon>Actinomycetota</taxon>
        <taxon>Actinomycetes</taxon>
        <taxon>Propionibacteriales</taxon>
        <taxon>Nocardioidaceae</taxon>
        <taxon>Aeromicrobium</taxon>
    </lineage>
</organism>
<keyword evidence="3" id="KW-1185">Reference proteome</keyword>
<sequence>MTGAEDNRLRRWVLRLSRTLTLRQALSAVAALVVLASGLFGGLATARTSGPTELVAGEQVHAEPFDVTVERARWLTDLGLEGETPRGRYISVVATIKNTSDHPVYRSEIRDTMRLHGLDGVFRRESGKETGPSEAATPRVLVVADASELASAAPGLEYEVVFLWEQAEYMPVPEDATVAVAARTWRQSTLDDQYLWFDPTVTHAGSIAIEKAKEES</sequence>
<evidence type="ECO:0000313" key="2">
    <source>
        <dbReference type="EMBL" id="GEO87736.1"/>
    </source>
</evidence>
<accession>A0A512HQM3</accession>
<evidence type="ECO:0000256" key="1">
    <source>
        <dbReference type="SAM" id="Phobius"/>
    </source>
</evidence>
<dbReference type="EMBL" id="BJZQ01000001">
    <property type="protein sequence ID" value="GEO87736.1"/>
    <property type="molecule type" value="Genomic_DNA"/>
</dbReference>
<protein>
    <recommendedName>
        <fullName evidence="4">DUF4352 domain-containing protein</fullName>
    </recommendedName>
</protein>
<comment type="caution">
    <text evidence="2">The sequence shown here is derived from an EMBL/GenBank/DDBJ whole genome shotgun (WGS) entry which is preliminary data.</text>
</comment>
<keyword evidence="1" id="KW-0472">Membrane</keyword>
<proteinExistence type="predicted"/>
<keyword evidence="1" id="KW-0812">Transmembrane</keyword>
<dbReference type="AlphaFoldDB" id="A0A512HQM3"/>
<dbReference type="OrthoDB" id="3830193at2"/>
<feature type="transmembrane region" description="Helical" evidence="1">
    <location>
        <begin position="20"/>
        <end position="44"/>
    </location>
</feature>
<gene>
    <name evidence="2" type="ORF">AFL01nite_00630</name>
</gene>
<dbReference type="Proteomes" id="UP000321769">
    <property type="component" value="Unassembled WGS sequence"/>
</dbReference>
<evidence type="ECO:0008006" key="4">
    <source>
        <dbReference type="Google" id="ProtNLM"/>
    </source>
</evidence>
<keyword evidence="1" id="KW-1133">Transmembrane helix</keyword>
<reference evidence="2 3" key="1">
    <citation type="submission" date="2019-07" db="EMBL/GenBank/DDBJ databases">
        <title>Whole genome shotgun sequence of Aeromicrobium flavum NBRC 107625.</title>
        <authorList>
            <person name="Hosoyama A."/>
            <person name="Uohara A."/>
            <person name="Ohji S."/>
            <person name="Ichikawa N."/>
        </authorList>
    </citation>
    <scope>NUCLEOTIDE SEQUENCE [LARGE SCALE GENOMIC DNA]</scope>
    <source>
        <strain evidence="2 3">NBRC 107625</strain>
    </source>
</reference>
<dbReference type="RefSeq" id="WP_146825100.1">
    <property type="nucleotide sequence ID" value="NZ_BAAAYQ010000001.1"/>
</dbReference>